<proteinExistence type="predicted"/>
<dbReference type="InterPro" id="IPR025351">
    <property type="entry name" value="Pvc16_N"/>
</dbReference>
<dbReference type="OrthoDB" id="7560784at2"/>
<evidence type="ECO:0000259" key="1">
    <source>
        <dbReference type="Pfam" id="PF14065"/>
    </source>
</evidence>
<protein>
    <submittedName>
        <fullName evidence="2">DUF4255 domain-containing protein</fullName>
    </submittedName>
</protein>
<evidence type="ECO:0000313" key="3">
    <source>
        <dbReference type="Proteomes" id="UP000293291"/>
    </source>
</evidence>
<dbReference type="Proteomes" id="UP000293291">
    <property type="component" value="Unassembled WGS sequence"/>
</dbReference>
<dbReference type="AlphaFoldDB" id="A0A4Q2SI23"/>
<reference evidence="2 3" key="1">
    <citation type="submission" date="2019-01" db="EMBL/GenBank/DDBJ databases">
        <title>Novel species of Nocardioides.</title>
        <authorList>
            <person name="Liu Q."/>
            <person name="Xin Y.-H."/>
        </authorList>
    </citation>
    <scope>NUCLEOTIDE SEQUENCE [LARGE SCALE GENOMIC DNA]</scope>
    <source>
        <strain evidence="2 3">CGMCC 4.6875</strain>
    </source>
</reference>
<name>A0A4Q2SI23_9ACTN</name>
<gene>
    <name evidence="2" type="ORF">EUA07_05855</name>
</gene>
<dbReference type="Pfam" id="PF14065">
    <property type="entry name" value="Pvc16_N"/>
    <property type="match status" value="1"/>
</dbReference>
<evidence type="ECO:0000313" key="2">
    <source>
        <dbReference type="EMBL" id="RYC03508.1"/>
    </source>
</evidence>
<sequence length="208" mass="22904">MIAHGMTIIKNELERNLGSFGGNSPHAELGNVAEVSAGSQGNGQGRNRVLMSLVNIQEERTLRNGQTYVRDDASLRVRHENPPIVLNLAMLVAATHTDYDDALRALSRALLFFQSRTVFTHENVHPGSMTAGAPVNDRDRLAEFRMVVSLWSPSMEEINDMWGMLGGKQFPFALYAVRALELRSGAALRESGLITEVVQDYAHTRGAT</sequence>
<feature type="domain" description="Pvc16 N-terminal" evidence="1">
    <location>
        <begin position="7"/>
        <end position="195"/>
    </location>
</feature>
<accession>A0A4Q2SI23</accession>
<keyword evidence="3" id="KW-1185">Reference proteome</keyword>
<dbReference type="EMBL" id="SDWU01000005">
    <property type="protein sequence ID" value="RYC03508.1"/>
    <property type="molecule type" value="Genomic_DNA"/>
</dbReference>
<organism evidence="2 3">
    <name type="scientific">Nocardioides ganghwensis</name>
    <dbReference type="NCBI Taxonomy" id="252230"/>
    <lineage>
        <taxon>Bacteria</taxon>
        <taxon>Bacillati</taxon>
        <taxon>Actinomycetota</taxon>
        <taxon>Actinomycetes</taxon>
        <taxon>Propionibacteriales</taxon>
        <taxon>Nocardioidaceae</taxon>
        <taxon>Nocardioides</taxon>
    </lineage>
</organism>
<comment type="caution">
    <text evidence="2">The sequence shown here is derived from an EMBL/GenBank/DDBJ whole genome shotgun (WGS) entry which is preliminary data.</text>
</comment>